<feature type="transmembrane region" description="Helical" evidence="1">
    <location>
        <begin position="291"/>
        <end position="308"/>
    </location>
</feature>
<evidence type="ECO:0000313" key="3">
    <source>
        <dbReference type="Proteomes" id="UP000198841"/>
    </source>
</evidence>
<keyword evidence="1" id="KW-0472">Membrane</keyword>
<keyword evidence="1" id="KW-1133">Transmembrane helix</keyword>
<feature type="transmembrane region" description="Helical" evidence="1">
    <location>
        <begin position="314"/>
        <end position="336"/>
    </location>
</feature>
<feature type="transmembrane region" description="Helical" evidence="1">
    <location>
        <begin position="67"/>
        <end position="93"/>
    </location>
</feature>
<feature type="transmembrane region" description="Helical" evidence="1">
    <location>
        <begin position="12"/>
        <end position="33"/>
    </location>
</feature>
<proteinExistence type="predicted"/>
<reference evidence="2 3" key="1">
    <citation type="submission" date="2016-10" db="EMBL/GenBank/DDBJ databases">
        <authorList>
            <person name="Varghese N."/>
            <person name="Submissions S."/>
        </authorList>
    </citation>
    <scope>NUCLEOTIDE SEQUENCE [LARGE SCALE GENOMIC DNA]</scope>
    <source>
        <strain evidence="2 3">YR512</strain>
    </source>
</reference>
<dbReference type="Proteomes" id="UP000198841">
    <property type="component" value="Unassembled WGS sequence"/>
</dbReference>
<sequence length="470" mass="52541">MTNIVCNNFKIYFLLAVALLASYSPVFLSSYAFSDDWYYLFSSQTDPASIFKWDVLSGRPAYGGLRYLLSFFISSVDSLILLRLLSVSSLIILSCYFYKFISDRNILKNTLQRVIFSLTICLLPSFQVFNSWSVCFPFVTSIILAGLSYSALTTLRGISGIMLSALLITFSFAIYQPTAMCFLFFAFMDTCLTSRKIEKKELIRTFAMIFFGMLMALVLAKAIPLLLFGETLSRSNITIDLIGKIKWFFVEPLKNAICNYDTGRKALSIIISLGFILIGLKNISENGKEKVFLSFLFSVAAVTPNLLVTESWAAYRTISALSLITTSCFLIGLFFINDKIKYSQFIYLLLPVAAGWLAASNIKEGFSSPQQKEYALLQAEITKVVPKDFDGTLYYRLNTENLPKIAKSSKYDEFGSLSLGMPWTFAGMAYTVKKEAGMNFTLPESPVITGNDNCPGKCIIIDAQSVLAMK</sequence>
<comment type="caution">
    <text evidence="2">The sequence shown here is derived from an EMBL/GenBank/DDBJ whole genome shotgun (WGS) entry which is preliminary data.</text>
</comment>
<dbReference type="RefSeq" id="WP_008108176.1">
    <property type="nucleotide sequence ID" value="NZ_FOSD01000001.1"/>
</dbReference>
<keyword evidence="3" id="KW-1185">Reference proteome</keyword>
<keyword evidence="1" id="KW-0812">Transmembrane</keyword>
<feature type="transmembrane region" description="Helical" evidence="1">
    <location>
        <begin position="114"/>
        <end position="147"/>
    </location>
</feature>
<evidence type="ECO:0000313" key="2">
    <source>
        <dbReference type="EMBL" id="SFJ39648.1"/>
    </source>
</evidence>
<evidence type="ECO:0008006" key="4">
    <source>
        <dbReference type="Google" id="ProtNLM"/>
    </source>
</evidence>
<organism evidence="2 3">
    <name type="scientific">Candidatus Pantoea symbiotica</name>
    <dbReference type="NCBI Taxonomy" id="1884370"/>
    <lineage>
        <taxon>Bacteria</taxon>
        <taxon>Pseudomonadati</taxon>
        <taxon>Pseudomonadota</taxon>
        <taxon>Gammaproteobacteria</taxon>
        <taxon>Enterobacterales</taxon>
        <taxon>Erwiniaceae</taxon>
        <taxon>Pantoea</taxon>
    </lineage>
</organism>
<protein>
    <recommendedName>
        <fullName evidence="4">Glucosyl transferase GtrII family protein</fullName>
    </recommendedName>
</protein>
<evidence type="ECO:0000256" key="1">
    <source>
        <dbReference type="SAM" id="Phobius"/>
    </source>
</evidence>
<gene>
    <name evidence="2" type="ORF">SAMN05518863_101346</name>
</gene>
<feature type="transmembrane region" description="Helical" evidence="1">
    <location>
        <begin position="159"/>
        <end position="185"/>
    </location>
</feature>
<feature type="transmembrane region" description="Helical" evidence="1">
    <location>
        <begin position="266"/>
        <end position="284"/>
    </location>
</feature>
<dbReference type="EMBL" id="FOSD01000001">
    <property type="protein sequence ID" value="SFJ39648.1"/>
    <property type="molecule type" value="Genomic_DNA"/>
</dbReference>
<accession>A0A1I3QZZ0</accession>
<name>A0A1I3QZZ0_9GAMM</name>
<feature type="transmembrane region" description="Helical" evidence="1">
    <location>
        <begin position="206"/>
        <end position="228"/>
    </location>
</feature>